<dbReference type="GO" id="GO:0005737">
    <property type="term" value="C:cytoplasm"/>
    <property type="evidence" value="ECO:0007669"/>
    <property type="project" value="UniProtKB-SubCell"/>
</dbReference>
<dbReference type="KEGG" id="tin:Tint_3018"/>
<gene>
    <name evidence="5" type="primary">ureE</name>
    <name evidence="7" type="ordered locus">Tint_3018</name>
</gene>
<dbReference type="GO" id="GO:0006457">
    <property type="term" value="P:protein folding"/>
    <property type="evidence" value="ECO:0007669"/>
    <property type="project" value="InterPro"/>
</dbReference>
<dbReference type="AlphaFoldDB" id="D5WZF2"/>
<dbReference type="CDD" id="cd00571">
    <property type="entry name" value="UreE"/>
    <property type="match status" value="1"/>
</dbReference>
<comment type="similarity">
    <text evidence="5">Belongs to the UreE family.</text>
</comment>
<dbReference type="BioCyc" id="TINT75379:TINT_RS15120-MONOMER"/>
<name>D5WZF2_THIK1</name>
<dbReference type="Pfam" id="PF02814">
    <property type="entry name" value="UreE_N"/>
    <property type="match status" value="1"/>
</dbReference>
<dbReference type="HOGENOM" id="CLU_093757_2_0_4"/>
<evidence type="ECO:0000313" key="7">
    <source>
        <dbReference type="EMBL" id="ADG32350.1"/>
    </source>
</evidence>
<evidence type="ECO:0000256" key="2">
    <source>
        <dbReference type="ARBA" id="ARBA00022490"/>
    </source>
</evidence>
<evidence type="ECO:0000256" key="1">
    <source>
        <dbReference type="ARBA" id="ARBA00004496"/>
    </source>
</evidence>
<dbReference type="EMBL" id="CP002021">
    <property type="protein sequence ID" value="ADG32350.1"/>
    <property type="molecule type" value="Genomic_DNA"/>
</dbReference>
<proteinExistence type="inferred from homology"/>
<accession>D5WZF2</accession>
<keyword evidence="4 5" id="KW-0143">Chaperone</keyword>
<evidence type="ECO:0000256" key="5">
    <source>
        <dbReference type="HAMAP-Rule" id="MF_00822"/>
    </source>
</evidence>
<dbReference type="GO" id="GO:0065003">
    <property type="term" value="P:protein-containing complex assembly"/>
    <property type="evidence" value="ECO:0007669"/>
    <property type="project" value="InterPro"/>
</dbReference>
<protein>
    <recommendedName>
        <fullName evidence="5">Urease accessory protein UreE</fullName>
    </recommendedName>
</protein>
<reference evidence="7" key="1">
    <citation type="submission" date="2010-04" db="EMBL/GenBank/DDBJ databases">
        <title>Complete sequence of Thiomonas intermedia K12.</title>
        <authorList>
            <consortium name="US DOE Joint Genome Institute"/>
            <person name="Lucas S."/>
            <person name="Copeland A."/>
            <person name="Lapidus A."/>
            <person name="Cheng J.-F."/>
            <person name="Bruce D."/>
            <person name="Goodwin L."/>
            <person name="Pitluck S."/>
            <person name="Davenport K."/>
            <person name="Detter J.C."/>
            <person name="Han C."/>
            <person name="Tapia R."/>
            <person name="Land M."/>
            <person name="Hauser L."/>
            <person name="Kyrpides N."/>
            <person name="Ovchinnikova G."/>
            <person name="Kerfeld C.A."/>
            <person name="Cannon G.C."/>
            <person name="Heinhorst S."/>
            <person name="Woyke T."/>
        </authorList>
    </citation>
    <scope>NUCLEOTIDE SEQUENCE [LARGE SCALE GENOMIC DNA]</scope>
    <source>
        <strain evidence="7">K12</strain>
    </source>
</reference>
<dbReference type="Gene3D" id="2.60.260.20">
    <property type="entry name" value="Urease metallochaperone UreE, N-terminal domain"/>
    <property type="match status" value="1"/>
</dbReference>
<dbReference type="Pfam" id="PF05194">
    <property type="entry name" value="UreE_C"/>
    <property type="match status" value="1"/>
</dbReference>
<dbReference type="STRING" id="75379.Tint_3018"/>
<comment type="function">
    <text evidence="5">Involved in urease metallocenter assembly. Binds nickel. Probably functions as a nickel donor during metallocenter assembly.</text>
</comment>
<feature type="domain" description="UreE urease accessory N-terminal" evidence="6">
    <location>
        <begin position="7"/>
        <end position="71"/>
    </location>
</feature>
<dbReference type="GO" id="GO:0051082">
    <property type="term" value="F:unfolded protein binding"/>
    <property type="evidence" value="ECO:0007669"/>
    <property type="project" value="UniProtKB-UniRule"/>
</dbReference>
<dbReference type="InterPro" id="IPR036118">
    <property type="entry name" value="UreE_N_sf"/>
</dbReference>
<dbReference type="InterPro" id="IPR012406">
    <property type="entry name" value="UreE"/>
</dbReference>
<dbReference type="GO" id="GO:0019627">
    <property type="term" value="P:urea metabolic process"/>
    <property type="evidence" value="ECO:0007669"/>
    <property type="project" value="InterPro"/>
</dbReference>
<dbReference type="HAMAP" id="MF_00822">
    <property type="entry name" value="UreE"/>
    <property type="match status" value="1"/>
</dbReference>
<dbReference type="GO" id="GO:0016151">
    <property type="term" value="F:nickel cation binding"/>
    <property type="evidence" value="ECO:0007669"/>
    <property type="project" value="UniProtKB-UniRule"/>
</dbReference>
<evidence type="ECO:0000256" key="3">
    <source>
        <dbReference type="ARBA" id="ARBA00022596"/>
    </source>
</evidence>
<dbReference type="eggNOG" id="COG2371">
    <property type="taxonomic scope" value="Bacteria"/>
</dbReference>
<keyword evidence="3 5" id="KW-0533">Nickel</keyword>
<dbReference type="SUPFAM" id="SSF69737">
    <property type="entry name" value="Urease metallochaperone UreE, C-terminal domain"/>
    <property type="match status" value="1"/>
</dbReference>
<dbReference type="SUPFAM" id="SSF69287">
    <property type="entry name" value="Urease metallochaperone UreE, N-terminal domain"/>
    <property type="match status" value="1"/>
</dbReference>
<comment type="subcellular location">
    <subcellularLocation>
        <location evidence="1 5">Cytoplasm</location>
    </subcellularLocation>
</comment>
<dbReference type="Gene3D" id="3.30.70.790">
    <property type="entry name" value="UreE, C-terminal domain"/>
    <property type="match status" value="1"/>
</dbReference>
<keyword evidence="2 5" id="KW-0963">Cytoplasm</keyword>
<dbReference type="InterPro" id="IPR007864">
    <property type="entry name" value="UreE_C_dom"/>
</dbReference>
<organism evidence="7">
    <name type="scientific">Thiomonas intermedia (strain K12)</name>
    <name type="common">Thiobacillus intermedius</name>
    <dbReference type="NCBI Taxonomy" id="75379"/>
    <lineage>
        <taxon>Bacteria</taxon>
        <taxon>Pseudomonadati</taxon>
        <taxon>Pseudomonadota</taxon>
        <taxon>Betaproteobacteria</taxon>
        <taxon>Burkholderiales</taxon>
        <taxon>Thiomonas</taxon>
    </lineage>
</organism>
<dbReference type="SMART" id="SM00988">
    <property type="entry name" value="UreE_N"/>
    <property type="match status" value="1"/>
</dbReference>
<dbReference type="NCBIfam" id="NF009751">
    <property type="entry name" value="PRK13261.1-1"/>
    <property type="match status" value="1"/>
</dbReference>
<dbReference type="PIRSF" id="PIRSF036402">
    <property type="entry name" value="Ureas_acces_UreE"/>
    <property type="match status" value="1"/>
</dbReference>
<sequence length="167" mass="18151">MLTVNKHLSAARGLAPALVQRAATVSLDWGTRSKSRFDAHDSAGRHLAVFLPRGTVLRGSDMLVAEDGSMIRVQAAPQAVLQVCACPAHGTAIDLPRAAYHLGNRHVQLEVQADYLQFEPDPVLADMLRRMHLIVTEMEAPFEPEAGAYGEGGGYGLVRAERKLTHF</sequence>
<dbReference type="NCBIfam" id="NF009762">
    <property type="entry name" value="PRK13263.1"/>
    <property type="match status" value="1"/>
</dbReference>
<evidence type="ECO:0000259" key="6">
    <source>
        <dbReference type="SMART" id="SM00988"/>
    </source>
</evidence>
<dbReference type="InterPro" id="IPR004029">
    <property type="entry name" value="UreE_N"/>
</dbReference>
<evidence type="ECO:0000256" key="4">
    <source>
        <dbReference type="ARBA" id="ARBA00023186"/>
    </source>
</evidence>